<keyword evidence="9" id="KW-1185">Reference proteome</keyword>
<dbReference type="InterPro" id="IPR011049">
    <property type="entry name" value="Serralysin-like_metalloprot_C"/>
</dbReference>
<proteinExistence type="predicted"/>
<gene>
    <name evidence="8" type="ORF">CAY53_00930</name>
</gene>
<organism evidence="8 9">
    <name type="scientific">Desulfobulbus oralis</name>
    <dbReference type="NCBI Taxonomy" id="1986146"/>
    <lineage>
        <taxon>Bacteria</taxon>
        <taxon>Pseudomonadati</taxon>
        <taxon>Thermodesulfobacteriota</taxon>
        <taxon>Desulfobulbia</taxon>
        <taxon>Desulfobulbales</taxon>
        <taxon>Desulfobulbaceae</taxon>
        <taxon>Desulfobulbus</taxon>
    </lineage>
</organism>
<dbReference type="KEGG" id="deo:CAY53_00930"/>
<dbReference type="InterPro" id="IPR001343">
    <property type="entry name" value="Hemolysn_Ca-bd"/>
</dbReference>
<dbReference type="PRINTS" id="PR01488">
    <property type="entry name" value="RTXTOXINA"/>
</dbReference>
<accession>A0A2L1GKM6</accession>
<comment type="subcellular location">
    <subcellularLocation>
        <location evidence="1">Membrane</location>
    </subcellularLocation>
    <subcellularLocation>
        <location evidence="2">Secreted</location>
    </subcellularLocation>
</comment>
<dbReference type="SUPFAM" id="SSF51120">
    <property type="entry name" value="beta-Roll"/>
    <property type="match status" value="3"/>
</dbReference>
<dbReference type="InterPro" id="IPR050557">
    <property type="entry name" value="RTX_toxin/Mannuronan_C5-epim"/>
</dbReference>
<keyword evidence="7" id="KW-0472">Membrane</keyword>
<dbReference type="GO" id="GO:0005576">
    <property type="term" value="C:extracellular region"/>
    <property type="evidence" value="ECO:0007669"/>
    <property type="project" value="UniProtKB-SubCell"/>
</dbReference>
<dbReference type="GO" id="GO:0016020">
    <property type="term" value="C:membrane"/>
    <property type="evidence" value="ECO:0007669"/>
    <property type="project" value="UniProtKB-SubCell"/>
</dbReference>
<dbReference type="InterPro" id="IPR018511">
    <property type="entry name" value="Hemolysin-typ_Ca-bd_CS"/>
</dbReference>
<evidence type="ECO:0000313" key="8">
    <source>
        <dbReference type="EMBL" id="AVD70220.1"/>
    </source>
</evidence>
<dbReference type="PROSITE" id="PS00330">
    <property type="entry name" value="HEMOLYSIN_CALCIUM"/>
    <property type="match status" value="4"/>
</dbReference>
<evidence type="ECO:0000256" key="1">
    <source>
        <dbReference type="ARBA" id="ARBA00004370"/>
    </source>
</evidence>
<keyword evidence="4" id="KW-0800">Toxin</keyword>
<evidence type="ECO:0000256" key="3">
    <source>
        <dbReference type="ARBA" id="ARBA00022525"/>
    </source>
</evidence>
<evidence type="ECO:0000313" key="9">
    <source>
        <dbReference type="Proteomes" id="UP000239867"/>
    </source>
</evidence>
<evidence type="ECO:0000256" key="6">
    <source>
        <dbReference type="ARBA" id="ARBA00023026"/>
    </source>
</evidence>
<dbReference type="Pfam" id="PF00353">
    <property type="entry name" value="HemolysinCabind"/>
    <property type="match status" value="5"/>
</dbReference>
<dbReference type="PANTHER" id="PTHR38340">
    <property type="entry name" value="S-LAYER PROTEIN"/>
    <property type="match status" value="1"/>
</dbReference>
<dbReference type="GO" id="GO:0005509">
    <property type="term" value="F:calcium ion binding"/>
    <property type="evidence" value="ECO:0007669"/>
    <property type="project" value="InterPro"/>
</dbReference>
<evidence type="ECO:0000256" key="5">
    <source>
        <dbReference type="ARBA" id="ARBA00022737"/>
    </source>
</evidence>
<dbReference type="EMBL" id="CP021255">
    <property type="protein sequence ID" value="AVD70220.1"/>
    <property type="molecule type" value="Genomic_DNA"/>
</dbReference>
<evidence type="ECO:0000256" key="2">
    <source>
        <dbReference type="ARBA" id="ARBA00004613"/>
    </source>
</evidence>
<keyword evidence="5" id="KW-0677">Repeat</keyword>
<dbReference type="Proteomes" id="UP000239867">
    <property type="component" value="Chromosome"/>
</dbReference>
<evidence type="ECO:0000256" key="4">
    <source>
        <dbReference type="ARBA" id="ARBA00022656"/>
    </source>
</evidence>
<name>A0A2L1GKM6_9BACT</name>
<dbReference type="AlphaFoldDB" id="A0A2L1GKM6"/>
<keyword evidence="6" id="KW-0843">Virulence</keyword>
<evidence type="ECO:0000256" key="7">
    <source>
        <dbReference type="ARBA" id="ARBA00023136"/>
    </source>
</evidence>
<protein>
    <recommendedName>
        <fullName evidence="10">Haemolysin-type calcium binding-related domain-containing protein</fullName>
    </recommendedName>
</protein>
<dbReference type="PANTHER" id="PTHR38340:SF1">
    <property type="entry name" value="S-LAYER PROTEIN"/>
    <property type="match status" value="1"/>
</dbReference>
<evidence type="ECO:0008006" key="10">
    <source>
        <dbReference type="Google" id="ProtNLM"/>
    </source>
</evidence>
<dbReference type="InterPro" id="IPR003995">
    <property type="entry name" value="RTX_toxin_determinant-A"/>
</dbReference>
<dbReference type="GO" id="GO:0090729">
    <property type="term" value="F:toxin activity"/>
    <property type="evidence" value="ECO:0007669"/>
    <property type="project" value="UniProtKB-KW"/>
</dbReference>
<sequence>MARDRAEAWYEIRYNSGNQYKRRIIESEVFGLYENAAAVTAEDARGVYSVYTRHNRQGNGSNSNYMNTAWDRARRTAFTNANGDIAVINAELARRNAGITISQASGLQDQLNAARDAIVAELNAGNPGLNLHAADFDATEVFAVYSGTPLAGTGQNNILLGNTSLGNTNGVALNGGGGNDVLVGGTGRDYLDGGPGHDTLIGGAGEDTYVVVEGSHDTIIDSGRNHILYRDRNGHETLIAGTFQAAAGSGSEFESLVRNADGSPRHRLAFHSPGVLTINGNTSITFAKQTSAADFADGAFGIRLREAHQDGPDSIDADYSQWERFYLAVSLKAAPKGGRIVGSRRNDYLTGSEYGDRIETGDGATNLVLAHGGDDFILGGAGNEFIRAGNFLQPGAPESDNDHVEGGGGSDIIYGGGGADVLYGGFAADDIEAASGGPGDWVAGEEGDDALIGSGGRDFLFGGGGSDELRGGAGDDLILGDGHYQIRLQTQTLTGSLNGIPVAREYYWDTATGEMRQIRNLSDSIVMVPRGQMFYGWGWTVGADYDFSFAPGMNLSLQTRVAADPGDDYIDAGSGNDWVAGQAGSDVIYGGDGDDILYGDDAVALPEGMAEGDDMLVGGTARTGCTVVAEMISCMPLKTTVQKTWCTAARATTSCGPAAAETSCTARLAMTP</sequence>
<reference evidence="8 9" key="1">
    <citation type="journal article" date="2018" name="MBio">
        <title>Insights into the evolution of host association through the isolation and characterization of a novel human periodontal pathobiont, Desulfobulbus oralis.</title>
        <authorList>
            <person name="Cross K.L."/>
            <person name="Chirania P."/>
            <person name="Xiong W."/>
            <person name="Beall C.J."/>
            <person name="Elkins J.G."/>
            <person name="Giannone R.J."/>
            <person name="Griffen A.L."/>
            <person name="Guss A.M."/>
            <person name="Hettich R.L."/>
            <person name="Joshi S.S."/>
            <person name="Mokrzan E.M."/>
            <person name="Martin R.K."/>
            <person name="Zhulin I.B."/>
            <person name="Leys E.J."/>
            <person name="Podar M."/>
        </authorList>
    </citation>
    <scope>NUCLEOTIDE SEQUENCE [LARGE SCALE GENOMIC DNA]</scope>
    <source>
        <strain evidence="8 9">ORNL</strain>
    </source>
</reference>
<dbReference type="PRINTS" id="PR00313">
    <property type="entry name" value="CABNDNGRPT"/>
</dbReference>
<keyword evidence="3" id="KW-0964">Secreted</keyword>
<dbReference type="Gene3D" id="2.150.10.10">
    <property type="entry name" value="Serralysin-like metalloprotease, C-terminal"/>
    <property type="match status" value="3"/>
</dbReference>